<dbReference type="Pfam" id="PF00990">
    <property type="entry name" value="GGDEF"/>
    <property type="match status" value="1"/>
</dbReference>
<dbReference type="SMART" id="SM00471">
    <property type="entry name" value="HDc"/>
    <property type="match status" value="1"/>
</dbReference>
<evidence type="ECO:0000259" key="6">
    <source>
        <dbReference type="PROSITE" id="PS51832"/>
    </source>
</evidence>
<dbReference type="PANTHER" id="PTHR45228">
    <property type="entry name" value="CYCLIC DI-GMP PHOSPHODIESTERASE TM_0186-RELATED"/>
    <property type="match status" value="1"/>
</dbReference>
<organism evidence="7 8">
    <name type="scientific">Vescimonas fastidiosa</name>
    <dbReference type="NCBI Taxonomy" id="2714353"/>
    <lineage>
        <taxon>Bacteria</taxon>
        <taxon>Bacillati</taxon>
        <taxon>Bacillota</taxon>
        <taxon>Clostridia</taxon>
        <taxon>Eubacteriales</taxon>
        <taxon>Oscillospiraceae</taxon>
        <taxon>Vescimonas</taxon>
    </lineage>
</organism>
<dbReference type="SMART" id="SM00267">
    <property type="entry name" value="GGDEF"/>
    <property type="match status" value="1"/>
</dbReference>
<dbReference type="Proteomes" id="UP000681343">
    <property type="component" value="Chromosome"/>
</dbReference>
<dbReference type="SMART" id="SM00448">
    <property type="entry name" value="REC"/>
    <property type="match status" value="1"/>
</dbReference>
<dbReference type="CDD" id="cd00077">
    <property type="entry name" value="HDc"/>
    <property type="match status" value="1"/>
</dbReference>
<dbReference type="KEGG" id="vfa:MM35RIKEN_09010"/>
<dbReference type="SUPFAM" id="SSF55073">
    <property type="entry name" value="Nucleotide cyclase"/>
    <property type="match status" value="1"/>
</dbReference>
<comment type="function">
    <text evidence="2">May play the central regulatory role in sporulation. It may be an element of the effector pathway responsible for the activation of sporulation genes in response to nutritional stress. Spo0A may act in concert with spo0H (a sigma factor) to control the expression of some genes that are critical to the sporulation process.</text>
</comment>
<dbReference type="PROSITE" id="PS50110">
    <property type="entry name" value="RESPONSE_REGULATORY"/>
    <property type="match status" value="1"/>
</dbReference>
<dbReference type="NCBIfam" id="TIGR00254">
    <property type="entry name" value="GGDEF"/>
    <property type="match status" value="1"/>
</dbReference>
<proteinExistence type="predicted"/>
<evidence type="ECO:0000256" key="3">
    <source>
        <dbReference type="PROSITE-ProRule" id="PRU00169"/>
    </source>
</evidence>
<keyword evidence="8" id="KW-1185">Reference proteome</keyword>
<dbReference type="InterPro" id="IPR029787">
    <property type="entry name" value="Nucleotide_cyclase"/>
</dbReference>
<evidence type="ECO:0000259" key="4">
    <source>
        <dbReference type="PROSITE" id="PS50110"/>
    </source>
</evidence>
<evidence type="ECO:0000256" key="1">
    <source>
        <dbReference type="ARBA" id="ARBA00018672"/>
    </source>
</evidence>
<dbReference type="PANTHER" id="PTHR45228:SF1">
    <property type="entry name" value="CYCLIC DI-GMP PHOSPHODIESTERASE TM_0186"/>
    <property type="match status" value="1"/>
</dbReference>
<dbReference type="InterPro" id="IPR003607">
    <property type="entry name" value="HD/PDEase_dom"/>
</dbReference>
<dbReference type="RefSeq" id="WP_212819669.1">
    <property type="nucleotide sequence ID" value="NZ_AP023415.1"/>
</dbReference>
<dbReference type="InterPro" id="IPR011006">
    <property type="entry name" value="CheY-like_superfamily"/>
</dbReference>
<dbReference type="InterPro" id="IPR043128">
    <property type="entry name" value="Rev_trsase/Diguanyl_cyclase"/>
</dbReference>
<dbReference type="CDD" id="cd01949">
    <property type="entry name" value="GGDEF"/>
    <property type="match status" value="1"/>
</dbReference>
<dbReference type="InterPro" id="IPR001789">
    <property type="entry name" value="Sig_transdc_resp-reg_receiver"/>
</dbReference>
<dbReference type="EMBL" id="AP023415">
    <property type="protein sequence ID" value="BCK78709.1"/>
    <property type="molecule type" value="Genomic_DNA"/>
</dbReference>
<dbReference type="GO" id="GO:0000160">
    <property type="term" value="P:phosphorelay signal transduction system"/>
    <property type="evidence" value="ECO:0007669"/>
    <property type="project" value="InterPro"/>
</dbReference>
<keyword evidence="3" id="KW-0597">Phosphoprotein</keyword>
<dbReference type="InterPro" id="IPR000160">
    <property type="entry name" value="GGDEF_dom"/>
</dbReference>
<reference evidence="7" key="1">
    <citation type="submission" date="2020-09" db="EMBL/GenBank/DDBJ databases">
        <title>New species isolated from human feces.</title>
        <authorList>
            <person name="Kitahara M."/>
            <person name="Shigeno Y."/>
            <person name="Shime M."/>
            <person name="Matsumoto Y."/>
            <person name="Nakamura S."/>
            <person name="Motooka D."/>
            <person name="Fukuoka S."/>
            <person name="Nishikawa H."/>
            <person name="Benno Y."/>
        </authorList>
    </citation>
    <scope>NUCLEOTIDE SEQUENCE</scope>
    <source>
        <strain evidence="7">MM35</strain>
    </source>
</reference>
<feature type="domain" description="HD-GYP" evidence="6">
    <location>
        <begin position="569"/>
        <end position="777"/>
    </location>
</feature>
<dbReference type="InterPro" id="IPR052020">
    <property type="entry name" value="Cyclic_di-GMP/3'3'-cGAMP_PDE"/>
</dbReference>
<protein>
    <recommendedName>
        <fullName evidence="1">Stage 0 sporulation protein A homolog</fullName>
    </recommendedName>
</protein>
<feature type="modified residue" description="4-aspartylphosphate" evidence="3">
    <location>
        <position position="482"/>
    </location>
</feature>
<dbReference type="Gene3D" id="3.30.70.270">
    <property type="match status" value="1"/>
</dbReference>
<dbReference type="Pfam" id="PF00072">
    <property type="entry name" value="Response_reg"/>
    <property type="match status" value="1"/>
</dbReference>
<name>A0A810PPL5_9FIRM</name>
<accession>A0A810PPL5</accession>
<dbReference type="PROSITE" id="PS50887">
    <property type="entry name" value="GGDEF"/>
    <property type="match status" value="1"/>
</dbReference>
<dbReference type="InterPro" id="IPR037522">
    <property type="entry name" value="HD_GYP_dom"/>
</dbReference>
<dbReference type="Pfam" id="PF13487">
    <property type="entry name" value="HD_5"/>
    <property type="match status" value="1"/>
</dbReference>
<evidence type="ECO:0000313" key="7">
    <source>
        <dbReference type="EMBL" id="BCK78709.1"/>
    </source>
</evidence>
<evidence type="ECO:0000256" key="2">
    <source>
        <dbReference type="ARBA" id="ARBA00024867"/>
    </source>
</evidence>
<dbReference type="PROSITE" id="PS51832">
    <property type="entry name" value="HD_GYP"/>
    <property type="match status" value="1"/>
</dbReference>
<gene>
    <name evidence="7" type="ORF">MM35RIKEN_09010</name>
</gene>
<feature type="domain" description="Response regulatory" evidence="4">
    <location>
        <begin position="432"/>
        <end position="549"/>
    </location>
</feature>
<dbReference type="Gene3D" id="3.40.50.2300">
    <property type="match status" value="1"/>
</dbReference>
<feature type="domain" description="GGDEF" evidence="5">
    <location>
        <begin position="283"/>
        <end position="411"/>
    </location>
</feature>
<evidence type="ECO:0000259" key="5">
    <source>
        <dbReference type="PROSITE" id="PS50887"/>
    </source>
</evidence>
<sequence length="806" mass="92123">MEKLQLIHSLKHWCDLIWEYNQAIEKIYVYRDKLAIKLENNWYDPAELDRIVRQEYHFEINRSSSSFIADSLPKMVQKNTRLKEFDLWFCQNNSDLIWYNMRMEKLDQDSWIITGYNKSTEIKERSMYRALRNSFESILSTDVKTRRYLVSYSIFPVPDRLQEYDYDSSVSDYVRKYVYDEDKEQIIRALSLDTVMEKLRTQEDYSVFITVRQRDGSLSYKRVIHNYYDDTHQRITTSRLDISAIVNRYEAKIAEIRQENSIDALTGVYNRNYYEKNIRGASLQGFVAMLDLDNLKLCNDHFGHGAGDSVLKKLAEVIKAELRSGDKLIRFGGDEFLLLAQDCPDDEFEQLLLRIQTKVSEAAVPGFPGLSLSVSIGGTRVAGSSSSEAVMRADQMMYMAKSHKNLVVTDRFMLQNGKDGIERLKKEQVLQQILIVDDSDMNRAMLREILKDNYSILEAGNGAECLSCVKHMGSSLSLILLDLNMPEMDGFEVLAELSRLGYMDDIPVIIISGTDSTADICRAYDLGATDYIHRPFNTQVIYRRVSNTITLMAKQRRMAELVNRQIDRATKQQELMVDFLSRIIGYRSGESNPHFANISTLSALLLQALQKRKNHYGLTEHDCQLIATAAVFHDVGKIGIPESILLKPGKLTAKEFEVMKTHTLIGDNLIKSLEIYHDEPLLQMAAQICRWHHERYDGGGYPDGLKGEEIPICAQVVSIADVYDALTSARPYKPAFSSEKAIQMILNGECGVFNPVLVDCLLEVVSQQKTGKEGTPPEKFIHSPGWFGPKHSHLFGLGDVRKEPPV</sequence>
<dbReference type="Gene3D" id="1.10.3210.10">
    <property type="entry name" value="Hypothetical protein af1432"/>
    <property type="match status" value="1"/>
</dbReference>
<dbReference type="SUPFAM" id="SSF52172">
    <property type="entry name" value="CheY-like"/>
    <property type="match status" value="1"/>
</dbReference>
<dbReference type="AlphaFoldDB" id="A0A810PPL5"/>
<dbReference type="SUPFAM" id="SSF109604">
    <property type="entry name" value="HD-domain/PDEase-like"/>
    <property type="match status" value="1"/>
</dbReference>
<evidence type="ECO:0000313" key="8">
    <source>
        <dbReference type="Proteomes" id="UP000681343"/>
    </source>
</evidence>